<evidence type="ECO:0000313" key="3">
    <source>
        <dbReference type="Proteomes" id="UP000753376"/>
    </source>
</evidence>
<dbReference type="NCBIfam" id="TIGR01414">
    <property type="entry name" value="autotrans_barl"/>
    <property type="match status" value="1"/>
</dbReference>
<proteinExistence type="predicted"/>
<protein>
    <submittedName>
        <fullName evidence="2">Autotransporter outer membrane beta-barrel domain-containing protein</fullName>
    </submittedName>
</protein>
<dbReference type="InterPro" id="IPR005546">
    <property type="entry name" value="Autotransporte_beta"/>
</dbReference>
<dbReference type="Proteomes" id="UP000753376">
    <property type="component" value="Unassembled WGS sequence"/>
</dbReference>
<comment type="caution">
    <text evidence="2">The sequence shown here is derived from an EMBL/GenBank/DDBJ whole genome shotgun (WGS) entry which is preliminary data.</text>
</comment>
<feature type="domain" description="Autotransporter" evidence="1">
    <location>
        <begin position="87"/>
        <end position="360"/>
    </location>
</feature>
<dbReference type="Pfam" id="PF03797">
    <property type="entry name" value="Autotransporter"/>
    <property type="match status" value="1"/>
</dbReference>
<organism evidence="2 3">
    <name type="scientific">Marinobacter salexigens</name>
    <dbReference type="NCBI Taxonomy" id="1925763"/>
    <lineage>
        <taxon>Bacteria</taxon>
        <taxon>Pseudomonadati</taxon>
        <taxon>Pseudomonadota</taxon>
        <taxon>Gammaproteobacteria</taxon>
        <taxon>Pseudomonadales</taxon>
        <taxon>Marinobacteraceae</taxon>
        <taxon>Marinobacter</taxon>
    </lineage>
</organism>
<keyword evidence="3" id="KW-1185">Reference proteome</keyword>
<evidence type="ECO:0000259" key="1">
    <source>
        <dbReference type="PROSITE" id="PS51208"/>
    </source>
</evidence>
<dbReference type="RefSeq" id="WP_216006363.1">
    <property type="nucleotide sequence ID" value="NZ_JAHKPV010000001.1"/>
</dbReference>
<gene>
    <name evidence="2" type="ORF">KO508_00280</name>
</gene>
<accession>A0ABS6A392</accession>
<dbReference type="InterPro" id="IPR006315">
    <property type="entry name" value="OM_autotransptr_brl_dom"/>
</dbReference>
<evidence type="ECO:0000313" key="2">
    <source>
        <dbReference type="EMBL" id="MBU2872428.1"/>
    </source>
</evidence>
<dbReference type="SMART" id="SM00869">
    <property type="entry name" value="Autotransporter"/>
    <property type="match status" value="1"/>
</dbReference>
<feature type="non-terminal residue" evidence="2">
    <location>
        <position position="1"/>
    </location>
</feature>
<dbReference type="EMBL" id="JAHKPV010000001">
    <property type="protein sequence ID" value="MBU2872428.1"/>
    <property type="molecule type" value="Genomic_DNA"/>
</dbReference>
<sequence length="360" mass="38225">EPEPEPETPIETFALAGMSHNQTVTADAAFTLGAGHGVYDRVLNMSEAQAFAAMSRLSGEIHTGTRSHQISGAEQVRHAALQRMNGAQDPSRGLWFSVLGQNRELDGDDHADLDSEDYGLLIGVDGQLGNGWRLGLFGGGSTGEVSLGGQDAASDNETLYLGAYASQNWNALRLNLGLGYGRGAVETERRQVLGQTLRADYDVSSLLAFSELGYRLAFGGHWLEPYGGVSWVSLSSDSAQEQGGSAALRIDSQNSDTGFSTLGLRGGTDVAVGESQVNLHGGVGWKYAFGDRQPESRQTFVDGGSRFTIQGAPLARHTAEVEVGVSVQVSSDSTLGLSYQGEMSRDADSQGVSLDWALRF</sequence>
<name>A0ABS6A392_9GAMM</name>
<dbReference type="PROSITE" id="PS51208">
    <property type="entry name" value="AUTOTRANSPORTER"/>
    <property type="match status" value="1"/>
</dbReference>
<reference evidence="2 3" key="1">
    <citation type="submission" date="2021-05" db="EMBL/GenBank/DDBJ databases">
        <title>Draft genomes of bacteria isolated from model marine particles.</title>
        <authorList>
            <person name="Datta M.S."/>
            <person name="Schwartzman J.A."/>
            <person name="Enke T.N."/>
            <person name="Saavedra J."/>
            <person name="Cermak N."/>
            <person name="Cordero O.X."/>
        </authorList>
    </citation>
    <scope>NUCLEOTIDE SEQUENCE [LARGE SCALE GENOMIC DNA]</scope>
    <source>
        <strain evidence="2 3">D2M19</strain>
    </source>
</reference>